<reference evidence="2 3" key="1">
    <citation type="submission" date="2020-10" db="EMBL/GenBank/DDBJ databases">
        <authorList>
            <person name="Castelo-Branco R."/>
            <person name="Eusebio N."/>
            <person name="Adriana R."/>
            <person name="Vieira A."/>
            <person name="Brugerolle De Fraissinette N."/>
            <person name="Rezende De Castro R."/>
            <person name="Schneider M.P."/>
            <person name="Vasconcelos V."/>
            <person name="Leao P.N."/>
        </authorList>
    </citation>
    <scope>NUCLEOTIDE SEQUENCE [LARGE SCALE GENOMIC DNA]</scope>
    <source>
        <strain evidence="2 3">LEGE 06123</strain>
    </source>
</reference>
<protein>
    <submittedName>
        <fullName evidence="2">Uncharacterized protein</fullName>
    </submittedName>
</protein>
<proteinExistence type="predicted"/>
<evidence type="ECO:0000256" key="1">
    <source>
        <dbReference type="SAM" id="MobiDB-lite"/>
    </source>
</evidence>
<accession>A0ABR9URS8</accession>
<feature type="region of interest" description="Disordered" evidence="1">
    <location>
        <begin position="85"/>
        <end position="106"/>
    </location>
</feature>
<organism evidence="2 3">
    <name type="scientific">Gloeocapsopsis crepidinum LEGE 06123</name>
    <dbReference type="NCBI Taxonomy" id="588587"/>
    <lineage>
        <taxon>Bacteria</taxon>
        <taxon>Bacillati</taxon>
        <taxon>Cyanobacteriota</taxon>
        <taxon>Cyanophyceae</taxon>
        <taxon>Oscillatoriophycideae</taxon>
        <taxon>Chroococcales</taxon>
        <taxon>Chroococcaceae</taxon>
        <taxon>Gloeocapsopsis</taxon>
    </lineage>
</organism>
<evidence type="ECO:0000313" key="2">
    <source>
        <dbReference type="EMBL" id="MBE9190959.1"/>
    </source>
</evidence>
<evidence type="ECO:0000313" key="3">
    <source>
        <dbReference type="Proteomes" id="UP000651156"/>
    </source>
</evidence>
<comment type="caution">
    <text evidence="2">The sequence shown here is derived from an EMBL/GenBank/DDBJ whole genome shotgun (WGS) entry which is preliminary data.</text>
</comment>
<gene>
    <name evidence="2" type="ORF">IQ230_11475</name>
</gene>
<keyword evidence="3" id="KW-1185">Reference proteome</keyword>
<name>A0ABR9URS8_9CHRO</name>
<dbReference type="EMBL" id="JADEWN010000024">
    <property type="protein sequence ID" value="MBE9190959.1"/>
    <property type="molecule type" value="Genomic_DNA"/>
</dbReference>
<sequence length="106" mass="11679">MKNVNPTSACRYCRYYQPEGRRGGCCQMLGAPVQGSWKACELSLPAFAPSWDIKKVMIVPDEPALVPKPSTIFCESNHTSLEPSRHFLSLTPHPTPLTPSQGSQGY</sequence>
<dbReference type="RefSeq" id="WP_193932126.1">
    <property type="nucleotide sequence ID" value="NZ_CAWPMZ010000050.1"/>
</dbReference>
<dbReference type="Proteomes" id="UP000651156">
    <property type="component" value="Unassembled WGS sequence"/>
</dbReference>